<dbReference type="PANTHER" id="PTHR43280">
    <property type="entry name" value="ARAC-FAMILY TRANSCRIPTIONAL REGULATOR"/>
    <property type="match status" value="1"/>
</dbReference>
<evidence type="ECO:0000313" key="6">
    <source>
        <dbReference type="Proteomes" id="UP000838821"/>
    </source>
</evidence>
<evidence type="ECO:0000256" key="2">
    <source>
        <dbReference type="ARBA" id="ARBA00023125"/>
    </source>
</evidence>
<dbReference type="InterPro" id="IPR018060">
    <property type="entry name" value="HTH_AraC"/>
</dbReference>
<dbReference type="SMART" id="SM00342">
    <property type="entry name" value="HTH_ARAC"/>
    <property type="match status" value="1"/>
</dbReference>
<sequence>MINISGNALDDWYEQGVERNDCLLTVNCCGYQKLMTIDLNRKREQGRVDYQLIYLVGGKGTFCLDHQSQEVHKGQIVVYAPNEPQNYTYFAKDGTEAYWIHFTGHGVQDYLQQYGLLDASIQTVGLVDEVGELFKKIIHELNMKKPFNEHVTTAYLLTLLALLGRRLQRTENQGKDDHHSDIHRIMEIMHENYSQNLVVSELAKTCNLSLYRFIHKFKDVTGTTPGKYVTNIRINEAKKMLSETSLHVKEVASIVGYDNPLYFSRVFCQAVGIPPSRYKDQVEL</sequence>
<dbReference type="Gene3D" id="2.60.120.280">
    <property type="entry name" value="Regulatory protein AraC"/>
    <property type="match status" value="1"/>
</dbReference>
<dbReference type="InterPro" id="IPR009057">
    <property type="entry name" value="Homeodomain-like_sf"/>
</dbReference>
<keyword evidence="6" id="KW-1185">Reference proteome</keyword>
<dbReference type="Proteomes" id="UP000838821">
    <property type="component" value="Unassembled WGS sequence"/>
</dbReference>
<dbReference type="Pfam" id="PF02311">
    <property type="entry name" value="AraC_binding"/>
    <property type="match status" value="1"/>
</dbReference>
<organism evidence="5 6">
    <name type="scientific">Paenibacillus allorhizoplanae</name>
    <dbReference type="NCBI Taxonomy" id="2905648"/>
    <lineage>
        <taxon>Bacteria</taxon>
        <taxon>Bacillati</taxon>
        <taxon>Bacillota</taxon>
        <taxon>Bacilli</taxon>
        <taxon>Bacillales</taxon>
        <taxon>Paenibacillaceae</taxon>
        <taxon>Paenibacillus</taxon>
    </lineage>
</organism>
<dbReference type="Gene3D" id="1.10.10.60">
    <property type="entry name" value="Homeodomain-like"/>
    <property type="match status" value="2"/>
</dbReference>
<protein>
    <submittedName>
        <fullName evidence="5">HTH-type transcriptional activator RhaR</fullName>
    </submittedName>
</protein>
<name>A0ABM9BNY2_9BACL</name>
<evidence type="ECO:0000313" key="5">
    <source>
        <dbReference type="EMBL" id="CAH1191562.1"/>
    </source>
</evidence>
<proteinExistence type="predicted"/>
<gene>
    <name evidence="5" type="primary">rhaR_2</name>
    <name evidence="5" type="ORF">PAECIP111891_00028</name>
</gene>
<dbReference type="Pfam" id="PF12833">
    <property type="entry name" value="HTH_18"/>
    <property type="match status" value="1"/>
</dbReference>
<dbReference type="PROSITE" id="PS01124">
    <property type="entry name" value="HTH_ARAC_FAMILY_2"/>
    <property type="match status" value="1"/>
</dbReference>
<evidence type="ECO:0000259" key="4">
    <source>
        <dbReference type="PROSITE" id="PS01124"/>
    </source>
</evidence>
<feature type="domain" description="HTH araC/xylS-type" evidence="4">
    <location>
        <begin position="183"/>
        <end position="281"/>
    </location>
</feature>
<dbReference type="InterPro" id="IPR037923">
    <property type="entry name" value="HTH-like"/>
</dbReference>
<evidence type="ECO:0000256" key="1">
    <source>
        <dbReference type="ARBA" id="ARBA00023015"/>
    </source>
</evidence>
<dbReference type="SUPFAM" id="SSF46689">
    <property type="entry name" value="Homeodomain-like"/>
    <property type="match status" value="2"/>
</dbReference>
<keyword evidence="3" id="KW-0804">Transcription</keyword>
<reference evidence="5" key="1">
    <citation type="submission" date="2022-01" db="EMBL/GenBank/DDBJ databases">
        <authorList>
            <person name="Criscuolo A."/>
        </authorList>
    </citation>
    <scope>NUCLEOTIDE SEQUENCE</scope>
    <source>
        <strain evidence="5">CIP111891</strain>
    </source>
</reference>
<keyword evidence="2" id="KW-0238">DNA-binding</keyword>
<dbReference type="InterPro" id="IPR003313">
    <property type="entry name" value="AraC-bd"/>
</dbReference>
<comment type="caution">
    <text evidence="5">The sequence shown here is derived from an EMBL/GenBank/DDBJ whole genome shotgun (WGS) entry which is preliminary data.</text>
</comment>
<evidence type="ECO:0000256" key="3">
    <source>
        <dbReference type="ARBA" id="ARBA00023163"/>
    </source>
</evidence>
<dbReference type="EMBL" id="CAKMMW010000001">
    <property type="protein sequence ID" value="CAH1191562.1"/>
    <property type="molecule type" value="Genomic_DNA"/>
</dbReference>
<dbReference type="SUPFAM" id="SSF51215">
    <property type="entry name" value="Regulatory protein AraC"/>
    <property type="match status" value="1"/>
</dbReference>
<keyword evidence="1" id="KW-0805">Transcription regulation</keyword>
<accession>A0ABM9BNY2</accession>
<dbReference type="PANTHER" id="PTHR43280:SF30">
    <property type="entry name" value="MMSAB OPERON REGULATORY PROTEIN"/>
    <property type="match status" value="1"/>
</dbReference>